<evidence type="ECO:0000313" key="3">
    <source>
        <dbReference type="EMBL" id="EAR92384.2"/>
    </source>
</evidence>
<keyword evidence="4" id="KW-1185">Reference proteome</keyword>
<keyword evidence="2 3" id="KW-0812">Transmembrane</keyword>
<keyword evidence="2" id="KW-0472">Membrane</keyword>
<dbReference type="AlphaFoldDB" id="Q236W6"/>
<feature type="transmembrane region" description="Helical" evidence="2">
    <location>
        <begin position="25"/>
        <end position="44"/>
    </location>
</feature>
<feature type="transmembrane region" description="Helical" evidence="2">
    <location>
        <begin position="51"/>
        <end position="74"/>
    </location>
</feature>
<protein>
    <submittedName>
        <fullName evidence="3">Transmembrane protein, putative</fullName>
    </submittedName>
</protein>
<evidence type="ECO:0000256" key="2">
    <source>
        <dbReference type="SAM" id="Phobius"/>
    </source>
</evidence>
<sequence>MEEEKKDAPTFFYNENKDPDPDVKGHFFITQIQTLLVAIFITAMMQFSNHLAAYLIYCCPMYFFIVFIQWFAFWRPEADLTLPYNIYNIIMFVICLPVFFGVFFAVFHPTASLEFKQAQNCQLVGQLSKWIEFNEKYSILYINFEYEGKQYLGQACASNYNDAKTIAPVFPYKFYYKYDQIACGPLDGNNTAPQYHRLLSYKNLNSTQVNRNERILRTGGGGGHSSGGGSSSSSGSHSSSRSSTSSCYRDYKWSYVKIASWLCEDRDFDIEEYTTPKSCYVNFFSGDKAYQNGQQRAFMRDSYNFPLIAYKERAYYPQADLVCLILFSYYNWILSFNSIFQYTANYILKKIRRTSQNGQTAIQALEFKPNPNPIQIEQINKETPTINQINQQQQVNHNDHVDYMPQPKYGQQQLIHQNQIEQLLNPLFALIGPQQQLNHQNEDQIVKQPVKIDNSLQNPML</sequence>
<feature type="region of interest" description="Disordered" evidence="1">
    <location>
        <begin position="215"/>
        <end position="245"/>
    </location>
</feature>
<evidence type="ECO:0000313" key="4">
    <source>
        <dbReference type="Proteomes" id="UP000009168"/>
    </source>
</evidence>
<accession>Q236W6</accession>
<evidence type="ECO:0000256" key="1">
    <source>
        <dbReference type="SAM" id="MobiDB-lite"/>
    </source>
</evidence>
<keyword evidence="2" id="KW-1133">Transmembrane helix</keyword>
<gene>
    <name evidence="3" type="ORF">TTHERM_00083830</name>
</gene>
<feature type="compositionally biased region" description="Low complexity" evidence="1">
    <location>
        <begin position="231"/>
        <end position="245"/>
    </location>
</feature>
<dbReference type="EMBL" id="GG662749">
    <property type="protein sequence ID" value="EAR92384.2"/>
    <property type="molecule type" value="Genomic_DNA"/>
</dbReference>
<dbReference type="Proteomes" id="UP000009168">
    <property type="component" value="Unassembled WGS sequence"/>
</dbReference>
<dbReference type="GeneID" id="7839305"/>
<dbReference type="HOGENOM" id="CLU_033302_0_0_1"/>
<dbReference type="InParanoid" id="Q236W6"/>
<proteinExistence type="predicted"/>
<organism evidence="3 4">
    <name type="scientific">Tetrahymena thermophila (strain SB210)</name>
    <dbReference type="NCBI Taxonomy" id="312017"/>
    <lineage>
        <taxon>Eukaryota</taxon>
        <taxon>Sar</taxon>
        <taxon>Alveolata</taxon>
        <taxon>Ciliophora</taxon>
        <taxon>Intramacronucleata</taxon>
        <taxon>Oligohymenophorea</taxon>
        <taxon>Hymenostomatida</taxon>
        <taxon>Tetrahymenina</taxon>
        <taxon>Tetrahymenidae</taxon>
        <taxon>Tetrahymena</taxon>
    </lineage>
</organism>
<feature type="compositionally biased region" description="Gly residues" evidence="1">
    <location>
        <begin position="218"/>
        <end position="230"/>
    </location>
</feature>
<dbReference type="KEGG" id="tet:TTHERM_00083830"/>
<reference evidence="4" key="1">
    <citation type="journal article" date="2006" name="PLoS Biol.">
        <title>Macronuclear genome sequence of the ciliate Tetrahymena thermophila, a model eukaryote.</title>
        <authorList>
            <person name="Eisen J.A."/>
            <person name="Coyne R.S."/>
            <person name="Wu M."/>
            <person name="Wu D."/>
            <person name="Thiagarajan M."/>
            <person name="Wortman J.R."/>
            <person name="Badger J.H."/>
            <person name="Ren Q."/>
            <person name="Amedeo P."/>
            <person name="Jones K.M."/>
            <person name="Tallon L.J."/>
            <person name="Delcher A.L."/>
            <person name="Salzberg S.L."/>
            <person name="Silva J.C."/>
            <person name="Haas B.J."/>
            <person name="Majoros W.H."/>
            <person name="Farzad M."/>
            <person name="Carlton J.M."/>
            <person name="Smith R.K. Jr."/>
            <person name="Garg J."/>
            <person name="Pearlman R.E."/>
            <person name="Karrer K.M."/>
            <person name="Sun L."/>
            <person name="Manning G."/>
            <person name="Elde N.C."/>
            <person name="Turkewitz A.P."/>
            <person name="Asai D.J."/>
            <person name="Wilkes D.E."/>
            <person name="Wang Y."/>
            <person name="Cai H."/>
            <person name="Collins K."/>
            <person name="Stewart B.A."/>
            <person name="Lee S.R."/>
            <person name="Wilamowska K."/>
            <person name="Weinberg Z."/>
            <person name="Ruzzo W.L."/>
            <person name="Wloga D."/>
            <person name="Gaertig J."/>
            <person name="Frankel J."/>
            <person name="Tsao C.-C."/>
            <person name="Gorovsky M.A."/>
            <person name="Keeling P.J."/>
            <person name="Waller R.F."/>
            <person name="Patron N.J."/>
            <person name="Cherry J.M."/>
            <person name="Stover N.A."/>
            <person name="Krieger C.J."/>
            <person name="del Toro C."/>
            <person name="Ryder H.F."/>
            <person name="Williamson S.C."/>
            <person name="Barbeau R.A."/>
            <person name="Hamilton E.P."/>
            <person name="Orias E."/>
        </authorList>
    </citation>
    <scope>NUCLEOTIDE SEQUENCE [LARGE SCALE GENOMIC DNA]</scope>
    <source>
        <strain evidence="4">SB210</strain>
    </source>
</reference>
<name>Q236W6_TETTS</name>
<feature type="transmembrane region" description="Helical" evidence="2">
    <location>
        <begin position="86"/>
        <end position="107"/>
    </location>
</feature>
<dbReference type="RefSeq" id="XP_001012629.2">
    <property type="nucleotide sequence ID" value="XM_001012629.2"/>
</dbReference>
<dbReference type="OrthoDB" id="324564at2759"/>